<feature type="non-terminal residue" evidence="1">
    <location>
        <position position="216"/>
    </location>
</feature>
<evidence type="ECO:0000313" key="2">
    <source>
        <dbReference type="Proteomes" id="UP000790377"/>
    </source>
</evidence>
<keyword evidence="2" id="KW-1185">Reference proteome</keyword>
<dbReference type="EMBL" id="MU268945">
    <property type="protein sequence ID" value="KAH7903475.1"/>
    <property type="molecule type" value="Genomic_DNA"/>
</dbReference>
<comment type="caution">
    <text evidence="1">The sequence shown here is derived from an EMBL/GenBank/DDBJ whole genome shotgun (WGS) entry which is preliminary data.</text>
</comment>
<evidence type="ECO:0000313" key="1">
    <source>
        <dbReference type="EMBL" id="KAH7903475.1"/>
    </source>
</evidence>
<feature type="non-terminal residue" evidence="1">
    <location>
        <position position="1"/>
    </location>
</feature>
<dbReference type="Proteomes" id="UP000790377">
    <property type="component" value="Unassembled WGS sequence"/>
</dbReference>
<gene>
    <name evidence="1" type="ORF">BJ138DRAFT_976038</name>
</gene>
<accession>A0ACB7ZQH7</accession>
<sequence length="216" mass="24603">IRNGGIIIELDSTETVEWLRGSEVRNSFIQSLQAAVTFKERFYHILVPFLPLTTNPEHTDTLRAIEEENGMNPNVIVNMRWIKPPNRRNPQQTCAHAMMVLSDPSAANSLLRDGLLVNSLKLHPRKDKKEPIRCAKCHLWGHMARDCSAPGDTCGTCGMEHKTTDCPETNKKHCVSCNSSSHPSWSRECPEFKRRCRDIDLKHAENNMPYFPTLEP</sequence>
<name>A0ACB7ZQH7_9AGAM</name>
<proteinExistence type="predicted"/>
<protein>
    <submittedName>
        <fullName evidence="1">Uncharacterized protein</fullName>
    </submittedName>
</protein>
<reference evidence="1" key="1">
    <citation type="journal article" date="2021" name="New Phytol.">
        <title>Evolutionary innovations through gain and loss of genes in the ectomycorrhizal Boletales.</title>
        <authorList>
            <person name="Wu G."/>
            <person name="Miyauchi S."/>
            <person name="Morin E."/>
            <person name="Kuo A."/>
            <person name="Drula E."/>
            <person name="Varga T."/>
            <person name="Kohler A."/>
            <person name="Feng B."/>
            <person name="Cao Y."/>
            <person name="Lipzen A."/>
            <person name="Daum C."/>
            <person name="Hundley H."/>
            <person name="Pangilinan J."/>
            <person name="Johnson J."/>
            <person name="Barry K."/>
            <person name="LaButti K."/>
            <person name="Ng V."/>
            <person name="Ahrendt S."/>
            <person name="Min B."/>
            <person name="Choi I.G."/>
            <person name="Park H."/>
            <person name="Plett J.M."/>
            <person name="Magnuson J."/>
            <person name="Spatafora J.W."/>
            <person name="Nagy L.G."/>
            <person name="Henrissat B."/>
            <person name="Grigoriev I.V."/>
            <person name="Yang Z.L."/>
            <person name="Xu J."/>
            <person name="Martin F.M."/>
        </authorList>
    </citation>
    <scope>NUCLEOTIDE SEQUENCE</scope>
    <source>
        <strain evidence="1">ATCC 28755</strain>
    </source>
</reference>
<organism evidence="1 2">
    <name type="scientific">Hygrophoropsis aurantiaca</name>
    <dbReference type="NCBI Taxonomy" id="72124"/>
    <lineage>
        <taxon>Eukaryota</taxon>
        <taxon>Fungi</taxon>
        <taxon>Dikarya</taxon>
        <taxon>Basidiomycota</taxon>
        <taxon>Agaricomycotina</taxon>
        <taxon>Agaricomycetes</taxon>
        <taxon>Agaricomycetidae</taxon>
        <taxon>Boletales</taxon>
        <taxon>Coniophorineae</taxon>
        <taxon>Hygrophoropsidaceae</taxon>
        <taxon>Hygrophoropsis</taxon>
    </lineage>
</organism>